<dbReference type="SUPFAM" id="SSF53639">
    <property type="entry name" value="AraD/HMP-PK domain-like"/>
    <property type="match status" value="1"/>
</dbReference>
<dbReference type="PANTHER" id="PTHR22789:SF0">
    <property type="entry name" value="3-OXO-TETRONATE 4-PHOSPHATE DECARBOXYLASE-RELATED"/>
    <property type="match status" value="1"/>
</dbReference>
<sequence>MLMAAERELVAEYGRKLSAAGLCPGTSGNISIFEPGSGLMAISPSGMDYFATRAEDVVVLDTEGRSVDSTRRPSSEWGLHAAFYRAKPEVRAVVHTHSVYCTTFAVLGEPIRAVHYAMADAGVNAVPCAPYCTFGTPELAEAAVETCGEGRAVLLSNHGLVALGGDIGAAFSLAVNLEYTAELQYRALCIGSPRVLSDGQMAAVRRRFASYGQPGGEKGGY</sequence>
<proteinExistence type="predicted"/>
<dbReference type="Gene3D" id="3.40.225.10">
    <property type="entry name" value="Class II aldolase/adducin N-terminal domain"/>
    <property type="match status" value="1"/>
</dbReference>
<evidence type="ECO:0000313" key="5">
    <source>
        <dbReference type="Proteomes" id="UP000824238"/>
    </source>
</evidence>
<evidence type="ECO:0000256" key="1">
    <source>
        <dbReference type="ARBA" id="ARBA00022723"/>
    </source>
</evidence>
<dbReference type="InterPro" id="IPR050197">
    <property type="entry name" value="Aldolase_class_II_sugar_metab"/>
</dbReference>
<dbReference type="GO" id="GO:0016832">
    <property type="term" value="F:aldehyde-lyase activity"/>
    <property type="evidence" value="ECO:0007669"/>
    <property type="project" value="TreeGrafter"/>
</dbReference>
<reference evidence="4" key="2">
    <citation type="journal article" date="2021" name="PeerJ">
        <title>Extensive microbial diversity within the chicken gut microbiome revealed by metagenomics and culture.</title>
        <authorList>
            <person name="Gilroy R."/>
            <person name="Ravi A."/>
            <person name="Getino M."/>
            <person name="Pursley I."/>
            <person name="Horton D.L."/>
            <person name="Alikhan N.F."/>
            <person name="Baker D."/>
            <person name="Gharbi K."/>
            <person name="Hall N."/>
            <person name="Watson M."/>
            <person name="Adriaenssens E.M."/>
            <person name="Foster-Nyarko E."/>
            <person name="Jarju S."/>
            <person name="Secka A."/>
            <person name="Antonio M."/>
            <person name="Oren A."/>
            <person name="Chaudhuri R.R."/>
            <person name="La Ragione R."/>
            <person name="Hildebrand F."/>
            <person name="Pallen M.J."/>
        </authorList>
    </citation>
    <scope>NUCLEOTIDE SEQUENCE</scope>
    <source>
        <strain evidence="4">ChiGjej3B3-7149</strain>
    </source>
</reference>
<dbReference type="PANTHER" id="PTHR22789">
    <property type="entry name" value="FUCULOSE PHOSPHATE ALDOLASE"/>
    <property type="match status" value="1"/>
</dbReference>
<dbReference type="GO" id="GO:0019323">
    <property type="term" value="P:pentose catabolic process"/>
    <property type="evidence" value="ECO:0007669"/>
    <property type="project" value="TreeGrafter"/>
</dbReference>
<evidence type="ECO:0000256" key="2">
    <source>
        <dbReference type="ARBA" id="ARBA00023239"/>
    </source>
</evidence>
<dbReference type="Pfam" id="PF00596">
    <property type="entry name" value="Aldolase_II"/>
    <property type="match status" value="1"/>
</dbReference>
<dbReference type="AlphaFoldDB" id="A0A9D1IYD9"/>
<comment type="caution">
    <text evidence="4">The sequence shown here is derived from an EMBL/GenBank/DDBJ whole genome shotgun (WGS) entry which is preliminary data.</text>
</comment>
<gene>
    <name evidence="4" type="ORF">IAD36_02425</name>
</gene>
<name>A0A9D1IYD9_9FIRM</name>
<keyword evidence="2" id="KW-0456">Lyase</keyword>
<dbReference type="EMBL" id="DVHH01000065">
    <property type="protein sequence ID" value="HIR54441.1"/>
    <property type="molecule type" value="Genomic_DNA"/>
</dbReference>
<dbReference type="Proteomes" id="UP000824238">
    <property type="component" value="Unassembled WGS sequence"/>
</dbReference>
<organism evidence="4 5">
    <name type="scientific">Candidatus Scatomorpha intestinigallinarum</name>
    <dbReference type="NCBI Taxonomy" id="2840923"/>
    <lineage>
        <taxon>Bacteria</taxon>
        <taxon>Bacillati</taxon>
        <taxon>Bacillota</taxon>
        <taxon>Clostridia</taxon>
        <taxon>Eubacteriales</taxon>
        <taxon>Candidatus Scatomorpha</taxon>
    </lineage>
</organism>
<protein>
    <submittedName>
        <fullName evidence="4">Class II aldolase/adducin family protein</fullName>
    </submittedName>
</protein>
<dbReference type="GO" id="GO:0005829">
    <property type="term" value="C:cytosol"/>
    <property type="evidence" value="ECO:0007669"/>
    <property type="project" value="TreeGrafter"/>
</dbReference>
<evidence type="ECO:0000259" key="3">
    <source>
        <dbReference type="SMART" id="SM01007"/>
    </source>
</evidence>
<keyword evidence="1" id="KW-0479">Metal-binding</keyword>
<dbReference type="InterPro" id="IPR036409">
    <property type="entry name" value="Aldolase_II/adducin_N_sf"/>
</dbReference>
<dbReference type="GO" id="GO:0046872">
    <property type="term" value="F:metal ion binding"/>
    <property type="evidence" value="ECO:0007669"/>
    <property type="project" value="UniProtKB-KW"/>
</dbReference>
<dbReference type="SMART" id="SM01007">
    <property type="entry name" value="Aldolase_II"/>
    <property type="match status" value="1"/>
</dbReference>
<dbReference type="InterPro" id="IPR001303">
    <property type="entry name" value="Aldolase_II/adducin_N"/>
</dbReference>
<accession>A0A9D1IYD9</accession>
<feature type="domain" description="Class II aldolase/adducin N-terminal" evidence="3">
    <location>
        <begin position="8"/>
        <end position="185"/>
    </location>
</feature>
<reference evidence="4" key="1">
    <citation type="submission" date="2020-10" db="EMBL/GenBank/DDBJ databases">
        <authorList>
            <person name="Gilroy R."/>
        </authorList>
    </citation>
    <scope>NUCLEOTIDE SEQUENCE</scope>
    <source>
        <strain evidence="4">ChiGjej3B3-7149</strain>
    </source>
</reference>
<evidence type="ECO:0000313" key="4">
    <source>
        <dbReference type="EMBL" id="HIR54441.1"/>
    </source>
</evidence>